<dbReference type="EMBL" id="JBHSVR010000001">
    <property type="protein sequence ID" value="MFC6632397.1"/>
    <property type="molecule type" value="Genomic_DNA"/>
</dbReference>
<reference evidence="2" key="1">
    <citation type="journal article" date="2019" name="Int. J. Syst. Evol. Microbiol.">
        <title>The Global Catalogue of Microorganisms (GCM) 10K type strain sequencing project: providing services to taxonomists for standard genome sequencing and annotation.</title>
        <authorList>
            <consortium name="The Broad Institute Genomics Platform"/>
            <consortium name="The Broad Institute Genome Sequencing Center for Infectious Disease"/>
            <person name="Wu L."/>
            <person name="Ma J."/>
        </authorList>
    </citation>
    <scope>NUCLEOTIDE SEQUENCE [LARGE SCALE GENOMIC DNA]</scope>
    <source>
        <strain evidence="2">CGMCC 1.13718</strain>
    </source>
</reference>
<evidence type="ECO:0000313" key="1">
    <source>
        <dbReference type="EMBL" id="MFC6632397.1"/>
    </source>
</evidence>
<accession>A0ABW1YI03</accession>
<name>A0ABW1YI03_9GAMM</name>
<protein>
    <submittedName>
        <fullName evidence="1">Antitoxin Xre/MbcA/ParS toxin-binding domain-containing protein</fullName>
    </submittedName>
</protein>
<keyword evidence="2" id="KW-1185">Reference proteome</keyword>
<comment type="caution">
    <text evidence="1">The sequence shown here is derived from an EMBL/GenBank/DDBJ whole genome shotgun (WGS) entry which is preliminary data.</text>
</comment>
<organism evidence="1 2">
    <name type="scientific">Microbulbifer taiwanensis</name>
    <dbReference type="NCBI Taxonomy" id="986746"/>
    <lineage>
        <taxon>Bacteria</taxon>
        <taxon>Pseudomonadati</taxon>
        <taxon>Pseudomonadota</taxon>
        <taxon>Gammaproteobacteria</taxon>
        <taxon>Cellvibrionales</taxon>
        <taxon>Microbulbiferaceae</taxon>
        <taxon>Microbulbifer</taxon>
    </lineage>
</organism>
<dbReference type="RefSeq" id="WP_193193464.1">
    <property type="nucleotide sequence ID" value="NZ_JACZFR010000047.1"/>
</dbReference>
<dbReference type="Proteomes" id="UP001596425">
    <property type="component" value="Unassembled WGS sequence"/>
</dbReference>
<proteinExistence type="predicted"/>
<evidence type="ECO:0000313" key="2">
    <source>
        <dbReference type="Proteomes" id="UP001596425"/>
    </source>
</evidence>
<gene>
    <name evidence="1" type="ORF">ACFQBM_03850</name>
</gene>
<sequence length="35" mass="3807">MRVFDDVDKARGWVRTVVPALGGAPSTLLLSEHGR</sequence>